<keyword evidence="7 10" id="KW-1133">Transmembrane helix</keyword>
<evidence type="ECO:0000256" key="3">
    <source>
        <dbReference type="ARBA" id="ARBA00022448"/>
    </source>
</evidence>
<dbReference type="PROSITE" id="PS00543">
    <property type="entry name" value="HLYD_FAMILY"/>
    <property type="match status" value="1"/>
</dbReference>
<keyword evidence="6 10" id="KW-0812">Transmembrane</keyword>
<reference evidence="13 14" key="1">
    <citation type="submission" date="2019-04" db="EMBL/GenBank/DDBJ databases">
        <title>Sulfurimonas crateris sp. nov. a facultative anaerobic sulfur-oxidizing chemolithautotrophic bacterium isolated from a terrestrial mud vulcano.</title>
        <authorList>
            <person name="Ratnikova N.M."/>
            <person name="Slobodkin A.I."/>
            <person name="Merkel A.Y."/>
            <person name="Novikov A."/>
            <person name="Bonch-Osmolovskaya E.A."/>
            <person name="Slobodkina G.B."/>
        </authorList>
    </citation>
    <scope>NUCLEOTIDE SEQUENCE [LARGE SCALE GENOMIC DNA]</scope>
    <source>
        <strain evidence="13 14">SN118</strain>
    </source>
</reference>
<feature type="coiled-coil region" evidence="9">
    <location>
        <begin position="263"/>
        <end position="298"/>
    </location>
</feature>
<feature type="coiled-coil region" evidence="9">
    <location>
        <begin position="169"/>
        <end position="217"/>
    </location>
</feature>
<dbReference type="PRINTS" id="PR01490">
    <property type="entry name" value="RTXTOXIND"/>
</dbReference>
<keyword evidence="8 10" id="KW-0472">Membrane</keyword>
<dbReference type="InterPro" id="IPR006144">
    <property type="entry name" value="Secretion_HlyD_CS"/>
</dbReference>
<proteinExistence type="inferred from homology"/>
<dbReference type="InterPro" id="IPR010129">
    <property type="entry name" value="T1SS_HlyD"/>
</dbReference>
<evidence type="ECO:0000256" key="9">
    <source>
        <dbReference type="SAM" id="Coils"/>
    </source>
</evidence>
<comment type="caution">
    <text evidence="13">The sequence shown here is derived from an EMBL/GenBank/DDBJ whole genome shotgun (WGS) entry which is preliminary data.</text>
</comment>
<keyword evidence="5" id="KW-0997">Cell inner membrane</keyword>
<dbReference type="PANTHER" id="PTHR30386">
    <property type="entry name" value="MEMBRANE FUSION SUBUNIT OF EMRAB-TOLC MULTIDRUG EFFLUX PUMP"/>
    <property type="match status" value="1"/>
</dbReference>
<gene>
    <name evidence="13" type="ORF">FCU45_03695</name>
</gene>
<name>A0A4U2Z7Z7_9BACT</name>
<dbReference type="Pfam" id="PF25994">
    <property type="entry name" value="HH_AprE"/>
    <property type="match status" value="1"/>
</dbReference>
<dbReference type="OrthoDB" id="9810980at2"/>
<evidence type="ECO:0000256" key="8">
    <source>
        <dbReference type="ARBA" id="ARBA00023136"/>
    </source>
</evidence>
<dbReference type="InterPro" id="IPR050739">
    <property type="entry name" value="MFP"/>
</dbReference>
<dbReference type="Proteomes" id="UP000309561">
    <property type="component" value="Unassembled WGS sequence"/>
</dbReference>
<dbReference type="GO" id="GO:0009306">
    <property type="term" value="P:protein secretion"/>
    <property type="evidence" value="ECO:0007669"/>
    <property type="project" value="InterPro"/>
</dbReference>
<feature type="domain" description="AprE-like long alpha-helical hairpin" evidence="11">
    <location>
        <begin position="128"/>
        <end position="304"/>
    </location>
</feature>
<feature type="domain" description="AprE-like beta-barrel" evidence="12">
    <location>
        <begin position="347"/>
        <end position="437"/>
    </location>
</feature>
<dbReference type="GO" id="GO:0005886">
    <property type="term" value="C:plasma membrane"/>
    <property type="evidence" value="ECO:0007669"/>
    <property type="project" value="UniProtKB-SubCell"/>
</dbReference>
<evidence type="ECO:0000313" key="14">
    <source>
        <dbReference type="Proteomes" id="UP000309561"/>
    </source>
</evidence>
<sequence length="460" mass="52527">MSLEDKFVEYSYKKKDIKNLSIKDESDLEYMNSVSAALLMNHSRGTKFMLWISAFAIIWLIFWAYNAEIDALTRGHGKVIPSSQVQIIQNLEGGIVSEILVEAGEVVKKGDILIKIDDTGFVSSFIESQLRYNELQAKSVRLLAESTGIPFKTSDLIRKNSPELIKHEESLYQSNKEQLENNIKIYQRRLEQKKDELKEAEARLQNLTINYKLITRELELNKPLVDKGIVSEVEYLKLQREASTIEGQVKSTKLSIPRLASIIEEQKNNIREVELRFKNAAKEQYNEVRAEMSRIEQANIAREDKVKRTFVRSPVDGTIKQLLVNTVGGVVRPGMDIIEVVPTQDNLFVEAKIRPADIAFLFPGQRAIVKFSAYDFAIYGSLKGTLTHISADTIYDEVSRQNYYLVRIKTDKNYLGNEDKKLNIIVGMTADVDIITGKKTVLDYILKPILRARDNVLSER</sequence>
<evidence type="ECO:0000256" key="4">
    <source>
        <dbReference type="ARBA" id="ARBA00022475"/>
    </source>
</evidence>
<evidence type="ECO:0000256" key="7">
    <source>
        <dbReference type="ARBA" id="ARBA00022989"/>
    </source>
</evidence>
<feature type="transmembrane region" description="Helical" evidence="10">
    <location>
        <begin position="48"/>
        <end position="65"/>
    </location>
</feature>
<dbReference type="Gene3D" id="2.40.50.100">
    <property type="match status" value="1"/>
</dbReference>
<dbReference type="Gene3D" id="2.40.30.170">
    <property type="match status" value="1"/>
</dbReference>
<dbReference type="RefSeq" id="WP_137012402.1">
    <property type="nucleotide sequence ID" value="NZ_SZPX01000002.1"/>
</dbReference>
<comment type="similarity">
    <text evidence="2">Belongs to the membrane fusion protein (MFP) (TC 8.A.1) family.</text>
</comment>
<protein>
    <submittedName>
        <fullName evidence="13">HlyD family type I secretion periplasmic adaptor subunit</fullName>
    </submittedName>
</protein>
<evidence type="ECO:0000259" key="11">
    <source>
        <dbReference type="Pfam" id="PF25994"/>
    </source>
</evidence>
<evidence type="ECO:0000256" key="10">
    <source>
        <dbReference type="SAM" id="Phobius"/>
    </source>
</evidence>
<keyword evidence="4" id="KW-1003">Cell membrane</keyword>
<evidence type="ECO:0000313" key="13">
    <source>
        <dbReference type="EMBL" id="TKI70398.1"/>
    </source>
</evidence>
<dbReference type="Gene3D" id="1.10.287.470">
    <property type="entry name" value="Helix hairpin bin"/>
    <property type="match status" value="1"/>
</dbReference>
<keyword evidence="14" id="KW-1185">Reference proteome</keyword>
<evidence type="ECO:0000256" key="6">
    <source>
        <dbReference type="ARBA" id="ARBA00022692"/>
    </source>
</evidence>
<keyword evidence="9" id="KW-0175">Coiled coil</keyword>
<organism evidence="13 14">
    <name type="scientific">Sulfurimonas crateris</name>
    <dbReference type="NCBI Taxonomy" id="2574727"/>
    <lineage>
        <taxon>Bacteria</taxon>
        <taxon>Pseudomonadati</taxon>
        <taxon>Campylobacterota</taxon>
        <taxon>Epsilonproteobacteria</taxon>
        <taxon>Campylobacterales</taxon>
        <taxon>Sulfurimonadaceae</taxon>
        <taxon>Sulfurimonas</taxon>
    </lineage>
</organism>
<dbReference type="InterPro" id="IPR058982">
    <property type="entry name" value="Beta-barrel_AprE"/>
</dbReference>
<dbReference type="InterPro" id="IPR058781">
    <property type="entry name" value="HH_AprE-like"/>
</dbReference>
<evidence type="ECO:0000256" key="1">
    <source>
        <dbReference type="ARBA" id="ARBA00004377"/>
    </source>
</evidence>
<dbReference type="EMBL" id="SZPX01000002">
    <property type="protein sequence ID" value="TKI70398.1"/>
    <property type="molecule type" value="Genomic_DNA"/>
</dbReference>
<dbReference type="Pfam" id="PF26002">
    <property type="entry name" value="Beta-barrel_AprE"/>
    <property type="match status" value="1"/>
</dbReference>
<evidence type="ECO:0000256" key="2">
    <source>
        <dbReference type="ARBA" id="ARBA00009477"/>
    </source>
</evidence>
<dbReference type="PANTHER" id="PTHR30386:SF26">
    <property type="entry name" value="TRANSPORT PROTEIN COMB"/>
    <property type="match status" value="1"/>
</dbReference>
<comment type="subcellular location">
    <subcellularLocation>
        <location evidence="1">Cell inner membrane</location>
        <topology evidence="1">Single-pass membrane protein</topology>
    </subcellularLocation>
</comment>
<dbReference type="NCBIfam" id="TIGR01843">
    <property type="entry name" value="type_I_hlyD"/>
    <property type="match status" value="1"/>
</dbReference>
<evidence type="ECO:0000259" key="12">
    <source>
        <dbReference type="Pfam" id="PF26002"/>
    </source>
</evidence>
<accession>A0A4U2Z7Z7</accession>
<evidence type="ECO:0000256" key="5">
    <source>
        <dbReference type="ARBA" id="ARBA00022519"/>
    </source>
</evidence>
<keyword evidence="3" id="KW-0813">Transport</keyword>
<dbReference type="AlphaFoldDB" id="A0A4U2Z7Z7"/>